<sequence length="76" mass="8367">MYKCFVDSAKSNGRVYELGMMLKFFLRTNPFAALKMAPVGLGLFLHKRLPLKPSRIKGIGELKAILDKAKALGGAK</sequence>
<organism evidence="1">
    <name type="scientific">marine sediment metagenome</name>
    <dbReference type="NCBI Taxonomy" id="412755"/>
    <lineage>
        <taxon>unclassified sequences</taxon>
        <taxon>metagenomes</taxon>
        <taxon>ecological metagenomes</taxon>
    </lineage>
</organism>
<protein>
    <submittedName>
        <fullName evidence="1">Uncharacterized protein</fullName>
    </submittedName>
</protein>
<proteinExistence type="predicted"/>
<comment type="caution">
    <text evidence="1">The sequence shown here is derived from an EMBL/GenBank/DDBJ whole genome shotgun (WGS) entry which is preliminary data.</text>
</comment>
<dbReference type="AlphaFoldDB" id="X1NES9"/>
<gene>
    <name evidence="1" type="ORF">S06H3_30416</name>
</gene>
<evidence type="ECO:0000313" key="1">
    <source>
        <dbReference type="EMBL" id="GAI28721.1"/>
    </source>
</evidence>
<accession>X1NES9</accession>
<reference evidence="1" key="1">
    <citation type="journal article" date="2014" name="Front. Microbiol.">
        <title>High frequency of phylogenetically diverse reductive dehalogenase-homologous genes in deep subseafloor sedimentary metagenomes.</title>
        <authorList>
            <person name="Kawai M."/>
            <person name="Futagami T."/>
            <person name="Toyoda A."/>
            <person name="Takaki Y."/>
            <person name="Nishi S."/>
            <person name="Hori S."/>
            <person name="Arai W."/>
            <person name="Tsubouchi T."/>
            <person name="Morono Y."/>
            <person name="Uchiyama I."/>
            <person name="Ito T."/>
            <person name="Fujiyama A."/>
            <person name="Inagaki F."/>
            <person name="Takami H."/>
        </authorList>
    </citation>
    <scope>NUCLEOTIDE SEQUENCE</scope>
    <source>
        <strain evidence="1">Expedition CK06-06</strain>
    </source>
</reference>
<name>X1NES9_9ZZZZ</name>
<dbReference type="EMBL" id="BARV01017911">
    <property type="protein sequence ID" value="GAI28721.1"/>
    <property type="molecule type" value="Genomic_DNA"/>
</dbReference>